<dbReference type="AlphaFoldDB" id="A0A0K8P6K5"/>
<reference evidence="2" key="1">
    <citation type="submission" date="2015-07" db="EMBL/GenBank/DDBJ databases">
        <title>Discovery of a poly(ethylene terephthalate assimilation.</title>
        <authorList>
            <person name="Yoshida S."/>
            <person name="Hiraga K."/>
            <person name="Takehana T."/>
            <person name="Taniguchi I."/>
            <person name="Yamaji H."/>
            <person name="Maeda Y."/>
            <person name="Toyohara K."/>
            <person name="Miyamoto K."/>
            <person name="Kimura Y."/>
            <person name="Oda K."/>
        </authorList>
    </citation>
    <scope>NUCLEOTIDE SEQUENCE [LARGE SCALE GENOMIC DNA]</scope>
    <source>
        <strain evidence="2">NBRC 110686 / TISTR 2288 / 201-F6</strain>
    </source>
</reference>
<name>A0A0K8P6K5_PISS1</name>
<keyword evidence="2" id="KW-1185">Reference proteome</keyword>
<gene>
    <name evidence="1" type="ORF">ISF6_3790</name>
</gene>
<dbReference type="EMBL" id="BBYR01000059">
    <property type="protein sequence ID" value="GAP37845.1"/>
    <property type="molecule type" value="Genomic_DNA"/>
</dbReference>
<reference evidence="1 2" key="2">
    <citation type="journal article" date="2016" name="Science">
        <title>A bacterium that degrades and assimilates poly(ethylene terephthalate).</title>
        <authorList>
            <person name="Yoshida S."/>
            <person name="Hiraga K."/>
            <person name="Takehana T."/>
            <person name="Taniguchi I."/>
            <person name="Yamaji H."/>
            <person name="Maeda Y."/>
            <person name="Toyohara K."/>
            <person name="Miyamoto K."/>
            <person name="Kimura Y."/>
            <person name="Oda K."/>
        </authorList>
    </citation>
    <scope>NUCLEOTIDE SEQUENCE [LARGE SCALE GENOMIC DNA]</scope>
    <source>
        <strain evidence="2">NBRC 110686 / TISTR 2288 / 201-F6</strain>
    </source>
</reference>
<organism evidence="1 2">
    <name type="scientific">Piscinibacter sakaiensis</name>
    <name type="common">Ideonella sakaiensis</name>
    <dbReference type="NCBI Taxonomy" id="1547922"/>
    <lineage>
        <taxon>Bacteria</taxon>
        <taxon>Pseudomonadati</taxon>
        <taxon>Pseudomonadota</taxon>
        <taxon>Betaproteobacteria</taxon>
        <taxon>Burkholderiales</taxon>
        <taxon>Sphaerotilaceae</taxon>
        <taxon>Piscinibacter</taxon>
    </lineage>
</organism>
<accession>A0A0K8P6K5</accession>
<dbReference type="Proteomes" id="UP000037660">
    <property type="component" value="Unassembled WGS sequence"/>
</dbReference>
<protein>
    <submittedName>
        <fullName evidence="1">Uncharacterized protein</fullName>
    </submittedName>
</protein>
<evidence type="ECO:0000313" key="2">
    <source>
        <dbReference type="Proteomes" id="UP000037660"/>
    </source>
</evidence>
<proteinExistence type="predicted"/>
<evidence type="ECO:0000313" key="1">
    <source>
        <dbReference type="EMBL" id="GAP37845.1"/>
    </source>
</evidence>
<comment type="caution">
    <text evidence="1">The sequence shown here is derived from an EMBL/GenBank/DDBJ whole genome shotgun (WGS) entry which is preliminary data.</text>
</comment>
<sequence length="50" mass="5593">MTWARSAAGLPRPQRSWAEALRAVDTRALRSSSSTASMLLRSRCWSWSPS</sequence>